<dbReference type="EMBL" id="JABBGH010000002">
    <property type="protein sequence ID" value="NML66084.1"/>
    <property type="molecule type" value="Genomic_DNA"/>
</dbReference>
<dbReference type="Proteomes" id="UP000559626">
    <property type="component" value="Unassembled WGS sequence"/>
</dbReference>
<gene>
    <name evidence="1" type="ORF">HHL22_12795</name>
</gene>
<keyword evidence="2" id="KW-1185">Reference proteome</keyword>
<comment type="caution">
    <text evidence="1">The sequence shown here is derived from an EMBL/GenBank/DDBJ whole genome shotgun (WGS) entry which is preliminary data.</text>
</comment>
<dbReference type="AlphaFoldDB" id="A0A7Y0AEY9"/>
<sequence>MPDIADTNASLLVVDGFINGNGVTRIRLSRTENVAATGSPPAEKGARLFIFDEQGARYPLTERSAGLYQSDSLVLPANRRYQLRITTAGTRAANYESDLVPLKVTPPLDRVGWRLADEQVQLLVTTHDATGQSRYYRWGYTETWQFNAAFESALEYSSVYDDIRSRTTPIYTCWQTVRSSRVQQSTTTQFSQDAVTDWQLLAFSARAERLKIRYSVLVSQVVETADEYAYYELLRKNTEAVGTVNDPLPVQLTGNVHRVGNAEPVLGYVGAHTVQYQRLFINRADLPLPGDWVFDSPYRACAIDSMGEEVFKTPAFVPIGHDSKTGTYYGSSSECVDCRTRGSNVKPSFW</sequence>
<dbReference type="RefSeq" id="WP_169531749.1">
    <property type="nucleotide sequence ID" value="NZ_JABBGH010000002.1"/>
</dbReference>
<evidence type="ECO:0000313" key="2">
    <source>
        <dbReference type="Proteomes" id="UP000559626"/>
    </source>
</evidence>
<reference evidence="1 2" key="1">
    <citation type="submission" date="2020-04" db="EMBL/GenBank/DDBJ databases">
        <title>Hymenobacter polaris sp. nov., isolated from Arctic soil.</title>
        <authorList>
            <person name="Dahal R.H."/>
        </authorList>
    </citation>
    <scope>NUCLEOTIDE SEQUENCE [LARGE SCALE GENOMIC DNA]</scope>
    <source>
        <strain evidence="1 2">RP-2-7</strain>
    </source>
</reference>
<organism evidence="1 2">
    <name type="scientific">Hymenobacter polaris</name>
    <dbReference type="NCBI Taxonomy" id="2682546"/>
    <lineage>
        <taxon>Bacteria</taxon>
        <taxon>Pseudomonadati</taxon>
        <taxon>Bacteroidota</taxon>
        <taxon>Cytophagia</taxon>
        <taxon>Cytophagales</taxon>
        <taxon>Hymenobacteraceae</taxon>
        <taxon>Hymenobacter</taxon>
    </lineage>
</organism>
<proteinExistence type="predicted"/>
<dbReference type="Pfam" id="PF14054">
    <property type="entry name" value="DUF4249"/>
    <property type="match status" value="1"/>
</dbReference>
<protein>
    <submittedName>
        <fullName evidence="1">DUF4249 domain-containing protein</fullName>
    </submittedName>
</protein>
<accession>A0A7Y0AEY9</accession>
<name>A0A7Y0AEY9_9BACT</name>
<dbReference type="InterPro" id="IPR025345">
    <property type="entry name" value="DUF4249"/>
</dbReference>
<evidence type="ECO:0000313" key="1">
    <source>
        <dbReference type="EMBL" id="NML66084.1"/>
    </source>
</evidence>